<feature type="transmembrane region" description="Helical" evidence="1">
    <location>
        <begin position="77"/>
        <end position="95"/>
    </location>
</feature>
<sequence length="99" mass="11899">MLSLRGLIGLQSLKVAFIRGISNYYSDDYFREILTFQTYHNYSIEYFYLSCFFASIVALFVQQDIKEKKIQYLDKDFWCIKLFVIIFTMIFTRNIENAI</sequence>
<name>A0A6C0HR45_9ZZZZ</name>
<organism evidence="2">
    <name type="scientific">viral metagenome</name>
    <dbReference type="NCBI Taxonomy" id="1070528"/>
    <lineage>
        <taxon>unclassified sequences</taxon>
        <taxon>metagenomes</taxon>
        <taxon>organismal metagenomes</taxon>
    </lineage>
</organism>
<protein>
    <submittedName>
        <fullName evidence="2">Uncharacterized protein</fullName>
    </submittedName>
</protein>
<evidence type="ECO:0000256" key="1">
    <source>
        <dbReference type="SAM" id="Phobius"/>
    </source>
</evidence>
<keyword evidence="1" id="KW-1133">Transmembrane helix</keyword>
<dbReference type="AlphaFoldDB" id="A0A6C0HR45"/>
<reference evidence="2" key="1">
    <citation type="journal article" date="2020" name="Nature">
        <title>Giant virus diversity and host interactions through global metagenomics.</title>
        <authorList>
            <person name="Schulz F."/>
            <person name="Roux S."/>
            <person name="Paez-Espino D."/>
            <person name="Jungbluth S."/>
            <person name="Walsh D.A."/>
            <person name="Denef V.J."/>
            <person name="McMahon K.D."/>
            <person name="Konstantinidis K.T."/>
            <person name="Eloe-Fadrosh E.A."/>
            <person name="Kyrpides N.C."/>
            <person name="Woyke T."/>
        </authorList>
    </citation>
    <scope>NUCLEOTIDE SEQUENCE</scope>
    <source>
        <strain evidence="2">GVMAG-M-3300023184-167</strain>
    </source>
</reference>
<proteinExistence type="predicted"/>
<keyword evidence="1" id="KW-0812">Transmembrane</keyword>
<feature type="transmembrane region" description="Helical" evidence="1">
    <location>
        <begin position="46"/>
        <end position="65"/>
    </location>
</feature>
<evidence type="ECO:0000313" key="2">
    <source>
        <dbReference type="EMBL" id="QHT83161.1"/>
    </source>
</evidence>
<keyword evidence="1" id="KW-0472">Membrane</keyword>
<dbReference type="EMBL" id="MN740006">
    <property type="protein sequence ID" value="QHT83161.1"/>
    <property type="molecule type" value="Genomic_DNA"/>
</dbReference>
<accession>A0A6C0HR45</accession>